<protein>
    <submittedName>
        <fullName evidence="2">Uncharacterized protein</fullName>
    </submittedName>
</protein>
<sequence length="130" mass="13437">MSPARYSSVGVLAAPLAAYVVRLLPARVMGTLVGGLIVVTDARTFLLAFGLDAGVGPVLYTVLAGLVRRSGATGLSLPQGLPYPDRFSSSWGKWGIRVRSAPVVTPIFPSSMSYAAAGRTVTDAAQALAM</sequence>
<evidence type="ECO:0000256" key="1">
    <source>
        <dbReference type="SAM" id="Phobius"/>
    </source>
</evidence>
<keyword evidence="3" id="KW-1185">Reference proteome</keyword>
<keyword evidence="1" id="KW-0472">Membrane</keyword>
<dbReference type="RefSeq" id="WP_184634264.1">
    <property type="nucleotide sequence ID" value="NZ_BAABKT010000019.1"/>
</dbReference>
<evidence type="ECO:0000313" key="2">
    <source>
        <dbReference type="EMBL" id="MBB5998132.1"/>
    </source>
</evidence>
<organism evidence="2 3">
    <name type="scientific">Streptomonospora salina</name>
    <dbReference type="NCBI Taxonomy" id="104205"/>
    <lineage>
        <taxon>Bacteria</taxon>
        <taxon>Bacillati</taxon>
        <taxon>Actinomycetota</taxon>
        <taxon>Actinomycetes</taxon>
        <taxon>Streptosporangiales</taxon>
        <taxon>Nocardiopsidaceae</taxon>
        <taxon>Streptomonospora</taxon>
    </lineage>
</organism>
<feature type="transmembrane region" description="Helical" evidence="1">
    <location>
        <begin position="45"/>
        <end position="67"/>
    </location>
</feature>
<dbReference type="Proteomes" id="UP000578077">
    <property type="component" value="Unassembled WGS sequence"/>
</dbReference>
<evidence type="ECO:0000313" key="3">
    <source>
        <dbReference type="Proteomes" id="UP000578077"/>
    </source>
</evidence>
<dbReference type="EMBL" id="JACHLY010000001">
    <property type="protein sequence ID" value="MBB5998132.1"/>
    <property type="molecule type" value="Genomic_DNA"/>
</dbReference>
<keyword evidence="1" id="KW-0812">Transmembrane</keyword>
<accession>A0A841E5S1</accession>
<comment type="caution">
    <text evidence="2">The sequence shown here is derived from an EMBL/GenBank/DDBJ whole genome shotgun (WGS) entry which is preliminary data.</text>
</comment>
<feature type="transmembrane region" description="Helical" evidence="1">
    <location>
        <begin position="12"/>
        <end position="39"/>
    </location>
</feature>
<reference evidence="2 3" key="1">
    <citation type="submission" date="2020-08" db="EMBL/GenBank/DDBJ databases">
        <title>Sequencing the genomes of 1000 actinobacteria strains.</title>
        <authorList>
            <person name="Klenk H.-P."/>
        </authorList>
    </citation>
    <scope>NUCLEOTIDE SEQUENCE [LARGE SCALE GENOMIC DNA]</scope>
    <source>
        <strain evidence="2 3">DSM 44593</strain>
    </source>
</reference>
<dbReference type="AlphaFoldDB" id="A0A841E5S1"/>
<gene>
    <name evidence="2" type="ORF">HNR25_001883</name>
</gene>
<name>A0A841E5S1_9ACTN</name>
<proteinExistence type="predicted"/>
<keyword evidence="1" id="KW-1133">Transmembrane helix</keyword>